<evidence type="ECO:0000313" key="13">
    <source>
        <dbReference type="EMBL" id="KAJ7334550.1"/>
    </source>
</evidence>
<name>A0A9X0CGV1_9CNID</name>
<evidence type="ECO:0000256" key="9">
    <source>
        <dbReference type="ARBA" id="ARBA00023273"/>
    </source>
</evidence>
<evidence type="ECO:0000256" key="4">
    <source>
        <dbReference type="ARBA" id="ARBA00022692"/>
    </source>
</evidence>
<comment type="similarity">
    <text evidence="3">Belongs to the TMEM237 family.</text>
</comment>
<feature type="transmembrane region" description="Helical" evidence="12">
    <location>
        <begin position="390"/>
        <end position="409"/>
    </location>
</feature>
<evidence type="ECO:0000256" key="5">
    <source>
        <dbReference type="ARBA" id="ARBA00022794"/>
    </source>
</evidence>
<keyword evidence="7" id="KW-0969">Cilium</keyword>
<sequence length="439" mass="49936">MDEVARDPGSRQRRRKKRMSRELDDHTNESLESPSSLPERIPLQDVVDGEKGGVPHSASNNSGDQEGSSGIHQSTAERRNRARRPRRRSRLENVKTLDMPEKKRYKRPASGGVRHTRRSASAEVIDREDDEMGDNENLSPARRRPRRKKTHGSRDVINGEEYINDFDGYDGPGDSKRLRPKKHKTKKSQRQQNGTSAEEDNYNADIDGEGTVVSTVDYYKVDKEDIVTGDTPETVAPPALPPVAQTLPSQPLDVVFIERRDGQGFTRERKTRLLELEEERKQPQSAPSSRQMTTAEFAVSVHRAFRSFSLFCHGLLAGLALCQVIFVYSLSNNSKGDVVFLDNYYKLAQPLQSLYYMMFAICTVSVFDRYDMANPRSGFFHGLLTRPSRILSISAYLFALVFSISVANIDDRISLYKVHENLWETQRLRPCWRRGGSLI</sequence>
<dbReference type="PANTHER" id="PTHR28388:SF1">
    <property type="entry name" value="TRANSMEMBRANE PROTEIN 237"/>
    <property type="match status" value="1"/>
</dbReference>
<comment type="caution">
    <text evidence="13">The sequence shown here is derived from an EMBL/GenBank/DDBJ whole genome shotgun (WGS) entry which is preliminary data.</text>
</comment>
<feature type="compositionally biased region" description="Basic residues" evidence="11">
    <location>
        <begin position="178"/>
        <end position="189"/>
    </location>
</feature>
<reference evidence="13" key="1">
    <citation type="submission" date="2023-01" db="EMBL/GenBank/DDBJ databases">
        <title>Genome assembly of the deep-sea coral Lophelia pertusa.</title>
        <authorList>
            <person name="Herrera S."/>
            <person name="Cordes E."/>
        </authorList>
    </citation>
    <scope>NUCLEOTIDE SEQUENCE</scope>
    <source>
        <strain evidence="13">USNM1676648</strain>
        <tissue evidence="13">Polyp</tissue>
    </source>
</reference>
<feature type="compositionally biased region" description="Acidic residues" evidence="11">
    <location>
        <begin position="197"/>
        <end position="206"/>
    </location>
</feature>
<dbReference type="OrthoDB" id="5981178at2759"/>
<dbReference type="GO" id="GO:0060271">
    <property type="term" value="P:cilium assembly"/>
    <property type="evidence" value="ECO:0007669"/>
    <property type="project" value="TreeGrafter"/>
</dbReference>
<keyword evidence="5" id="KW-0970">Cilium biogenesis/degradation</keyword>
<feature type="region of interest" description="Disordered" evidence="11">
    <location>
        <begin position="1"/>
        <end position="206"/>
    </location>
</feature>
<proteinExistence type="inferred from homology"/>
<feature type="transmembrane region" description="Helical" evidence="12">
    <location>
        <begin position="310"/>
        <end position="331"/>
    </location>
</feature>
<feature type="transmembrane region" description="Helical" evidence="12">
    <location>
        <begin position="351"/>
        <end position="370"/>
    </location>
</feature>
<feature type="compositionally biased region" description="Basic and acidic residues" evidence="11">
    <location>
        <begin position="20"/>
        <end position="29"/>
    </location>
</feature>
<feature type="compositionally biased region" description="Basic and acidic residues" evidence="11">
    <location>
        <begin position="1"/>
        <end position="10"/>
    </location>
</feature>
<dbReference type="EMBL" id="MU827784">
    <property type="protein sequence ID" value="KAJ7334550.1"/>
    <property type="molecule type" value="Genomic_DNA"/>
</dbReference>
<dbReference type="GO" id="GO:0016020">
    <property type="term" value="C:membrane"/>
    <property type="evidence" value="ECO:0007669"/>
    <property type="project" value="UniProtKB-SubCell"/>
</dbReference>
<evidence type="ECO:0000313" key="14">
    <source>
        <dbReference type="Proteomes" id="UP001163046"/>
    </source>
</evidence>
<evidence type="ECO:0000256" key="6">
    <source>
        <dbReference type="ARBA" id="ARBA00022989"/>
    </source>
</evidence>
<feature type="compositionally biased region" description="Basic residues" evidence="11">
    <location>
        <begin position="80"/>
        <end position="89"/>
    </location>
</feature>
<keyword evidence="8 12" id="KW-0472">Membrane</keyword>
<comment type="function">
    <text evidence="10">Component of the transition zone in primary cilia. Required for ciliogenesis.</text>
</comment>
<evidence type="ECO:0000256" key="11">
    <source>
        <dbReference type="SAM" id="MobiDB-lite"/>
    </source>
</evidence>
<evidence type="ECO:0000256" key="10">
    <source>
        <dbReference type="ARBA" id="ARBA00025631"/>
    </source>
</evidence>
<feature type="compositionally biased region" description="Basic residues" evidence="11">
    <location>
        <begin position="141"/>
        <end position="151"/>
    </location>
</feature>
<feature type="compositionally biased region" description="Polar residues" evidence="11">
    <location>
        <begin position="57"/>
        <end position="74"/>
    </location>
</feature>
<dbReference type="PANTHER" id="PTHR28388">
    <property type="entry name" value="TRANSMEMBRANE PROTEIN 237"/>
    <property type="match status" value="1"/>
</dbReference>
<dbReference type="Pfam" id="PF15383">
    <property type="entry name" value="TMEM237"/>
    <property type="match status" value="1"/>
</dbReference>
<evidence type="ECO:0000256" key="1">
    <source>
        <dbReference type="ARBA" id="ARBA00004138"/>
    </source>
</evidence>
<feature type="compositionally biased region" description="Basic and acidic residues" evidence="11">
    <location>
        <begin position="90"/>
        <end position="102"/>
    </location>
</feature>
<keyword evidence="4 12" id="KW-0812">Transmembrane</keyword>
<dbReference type="AlphaFoldDB" id="A0A9X0CGV1"/>
<evidence type="ECO:0000256" key="2">
    <source>
        <dbReference type="ARBA" id="ARBA00004141"/>
    </source>
</evidence>
<evidence type="ECO:0000256" key="8">
    <source>
        <dbReference type="ARBA" id="ARBA00023136"/>
    </source>
</evidence>
<comment type="subcellular location">
    <subcellularLocation>
        <location evidence="1">Cell projection</location>
        <location evidence="1">Cilium</location>
    </subcellularLocation>
    <subcellularLocation>
        <location evidence="2">Membrane</location>
        <topology evidence="2">Multi-pass membrane protein</topology>
    </subcellularLocation>
</comment>
<dbReference type="InterPro" id="IPR029409">
    <property type="entry name" value="TMEM237"/>
</dbReference>
<protein>
    <submittedName>
        <fullName evidence="13">Uncharacterized protein</fullName>
    </submittedName>
</protein>
<feature type="compositionally biased region" description="Low complexity" evidence="11">
    <location>
        <begin position="30"/>
        <end position="43"/>
    </location>
</feature>
<keyword evidence="6 12" id="KW-1133">Transmembrane helix</keyword>
<evidence type="ECO:0000256" key="12">
    <source>
        <dbReference type="SAM" id="Phobius"/>
    </source>
</evidence>
<keyword evidence="9" id="KW-0966">Cell projection</keyword>
<evidence type="ECO:0000256" key="3">
    <source>
        <dbReference type="ARBA" id="ARBA00008783"/>
    </source>
</evidence>
<evidence type="ECO:0000256" key="7">
    <source>
        <dbReference type="ARBA" id="ARBA00023069"/>
    </source>
</evidence>
<organism evidence="13 14">
    <name type="scientific">Desmophyllum pertusum</name>
    <dbReference type="NCBI Taxonomy" id="174260"/>
    <lineage>
        <taxon>Eukaryota</taxon>
        <taxon>Metazoa</taxon>
        <taxon>Cnidaria</taxon>
        <taxon>Anthozoa</taxon>
        <taxon>Hexacorallia</taxon>
        <taxon>Scleractinia</taxon>
        <taxon>Caryophylliina</taxon>
        <taxon>Caryophylliidae</taxon>
        <taxon>Desmophyllum</taxon>
    </lineage>
</organism>
<dbReference type="GO" id="GO:0035869">
    <property type="term" value="C:ciliary transition zone"/>
    <property type="evidence" value="ECO:0007669"/>
    <property type="project" value="TreeGrafter"/>
</dbReference>
<gene>
    <name evidence="13" type="ORF">OS493_014874</name>
</gene>
<keyword evidence="14" id="KW-1185">Reference proteome</keyword>
<accession>A0A9X0CGV1</accession>
<dbReference type="Proteomes" id="UP001163046">
    <property type="component" value="Unassembled WGS sequence"/>
</dbReference>